<feature type="compositionally biased region" description="Acidic residues" evidence="1">
    <location>
        <begin position="58"/>
        <end position="70"/>
    </location>
</feature>
<name>A0AAP0PAJ7_9MAGN</name>
<evidence type="ECO:0000313" key="3">
    <source>
        <dbReference type="Proteomes" id="UP001419268"/>
    </source>
</evidence>
<feature type="compositionally biased region" description="Basic and acidic residues" evidence="1">
    <location>
        <begin position="37"/>
        <end position="57"/>
    </location>
</feature>
<reference evidence="2 3" key="1">
    <citation type="submission" date="2024-01" db="EMBL/GenBank/DDBJ databases">
        <title>Genome assemblies of Stephania.</title>
        <authorList>
            <person name="Yang L."/>
        </authorList>
    </citation>
    <scope>NUCLEOTIDE SEQUENCE [LARGE SCALE GENOMIC DNA]</scope>
    <source>
        <strain evidence="2">JXDWG</strain>
        <tissue evidence="2">Leaf</tissue>
    </source>
</reference>
<organism evidence="2 3">
    <name type="scientific">Stephania cephalantha</name>
    <dbReference type="NCBI Taxonomy" id="152367"/>
    <lineage>
        <taxon>Eukaryota</taxon>
        <taxon>Viridiplantae</taxon>
        <taxon>Streptophyta</taxon>
        <taxon>Embryophyta</taxon>
        <taxon>Tracheophyta</taxon>
        <taxon>Spermatophyta</taxon>
        <taxon>Magnoliopsida</taxon>
        <taxon>Ranunculales</taxon>
        <taxon>Menispermaceae</taxon>
        <taxon>Menispermoideae</taxon>
        <taxon>Cissampelideae</taxon>
        <taxon>Stephania</taxon>
    </lineage>
</organism>
<feature type="region of interest" description="Disordered" evidence="1">
    <location>
        <begin position="37"/>
        <end position="70"/>
    </location>
</feature>
<dbReference type="EMBL" id="JBBNAG010000005">
    <property type="protein sequence ID" value="KAK9133676.1"/>
    <property type="molecule type" value="Genomic_DNA"/>
</dbReference>
<keyword evidence="3" id="KW-1185">Reference proteome</keyword>
<evidence type="ECO:0000313" key="2">
    <source>
        <dbReference type="EMBL" id="KAK9133676.1"/>
    </source>
</evidence>
<dbReference type="AlphaFoldDB" id="A0AAP0PAJ7"/>
<sequence>MGLKRYGSLHIKGFLNSPGRSWADGFGVRAVYEGEGERRWSRGGESHGGNEIDRDDNGDGSGDNDGDDDDVAIKMKMDVKRVWGWFT</sequence>
<protein>
    <submittedName>
        <fullName evidence="2">Uncharacterized protein</fullName>
    </submittedName>
</protein>
<gene>
    <name evidence="2" type="ORF">Scep_013204</name>
</gene>
<evidence type="ECO:0000256" key="1">
    <source>
        <dbReference type="SAM" id="MobiDB-lite"/>
    </source>
</evidence>
<dbReference type="Proteomes" id="UP001419268">
    <property type="component" value="Unassembled WGS sequence"/>
</dbReference>
<proteinExistence type="predicted"/>
<comment type="caution">
    <text evidence="2">The sequence shown here is derived from an EMBL/GenBank/DDBJ whole genome shotgun (WGS) entry which is preliminary data.</text>
</comment>
<accession>A0AAP0PAJ7</accession>